<proteinExistence type="predicted"/>
<sequence length="63" mass="7562">MEIKRKIRNYFSQTYNLREDQMLLLANEGNILFLKQLASSYEQFIRSCVKNSELTKDYISTYT</sequence>
<protein>
    <submittedName>
        <fullName evidence="1">Uncharacterized protein</fullName>
    </submittedName>
</protein>
<reference evidence="1" key="1">
    <citation type="submission" date="2014-05" db="EMBL/GenBank/DDBJ databases">
        <authorList>
            <person name="Chronopoulou M."/>
        </authorList>
    </citation>
    <scope>NUCLEOTIDE SEQUENCE</scope>
    <source>
        <tissue evidence="1">Whole organism</tissue>
    </source>
</reference>
<accession>A0A0K2VEX0</accession>
<dbReference type="EMBL" id="HACA01031075">
    <property type="protein sequence ID" value="CDW48436.1"/>
    <property type="molecule type" value="Transcribed_RNA"/>
</dbReference>
<feature type="non-terminal residue" evidence="1">
    <location>
        <position position="63"/>
    </location>
</feature>
<evidence type="ECO:0000313" key="1">
    <source>
        <dbReference type="EMBL" id="CDW48436.1"/>
    </source>
</evidence>
<organism evidence="1">
    <name type="scientific">Lepeophtheirus salmonis</name>
    <name type="common">Salmon louse</name>
    <name type="synonym">Caligus salmonis</name>
    <dbReference type="NCBI Taxonomy" id="72036"/>
    <lineage>
        <taxon>Eukaryota</taxon>
        <taxon>Metazoa</taxon>
        <taxon>Ecdysozoa</taxon>
        <taxon>Arthropoda</taxon>
        <taxon>Crustacea</taxon>
        <taxon>Multicrustacea</taxon>
        <taxon>Hexanauplia</taxon>
        <taxon>Copepoda</taxon>
        <taxon>Siphonostomatoida</taxon>
        <taxon>Caligidae</taxon>
        <taxon>Lepeophtheirus</taxon>
    </lineage>
</organism>
<dbReference type="AlphaFoldDB" id="A0A0K2VEX0"/>
<name>A0A0K2VEX0_LEPSM</name>